<name>A0ABW4HN15_9BACI</name>
<dbReference type="RefSeq" id="WP_251517031.1">
    <property type="nucleotide sequence ID" value="NZ_JAMBON010000046.1"/>
</dbReference>
<dbReference type="EMBL" id="JBHUDE010000012">
    <property type="protein sequence ID" value="MFD1606781.1"/>
    <property type="molecule type" value="Genomic_DNA"/>
</dbReference>
<gene>
    <name evidence="1" type="ORF">ACFSBH_03800</name>
</gene>
<evidence type="ECO:0000313" key="1">
    <source>
        <dbReference type="EMBL" id="MFD1606781.1"/>
    </source>
</evidence>
<evidence type="ECO:0000313" key="2">
    <source>
        <dbReference type="Proteomes" id="UP001597221"/>
    </source>
</evidence>
<comment type="caution">
    <text evidence="1">The sequence shown here is derived from an EMBL/GenBank/DDBJ whole genome shotgun (WGS) entry which is preliminary data.</text>
</comment>
<dbReference type="Proteomes" id="UP001597221">
    <property type="component" value="Unassembled WGS sequence"/>
</dbReference>
<accession>A0ABW4HN15</accession>
<reference evidence="2" key="1">
    <citation type="journal article" date="2019" name="Int. J. Syst. Evol. Microbiol.">
        <title>The Global Catalogue of Microorganisms (GCM) 10K type strain sequencing project: providing services to taxonomists for standard genome sequencing and annotation.</title>
        <authorList>
            <consortium name="The Broad Institute Genomics Platform"/>
            <consortium name="The Broad Institute Genome Sequencing Center for Infectious Disease"/>
            <person name="Wu L."/>
            <person name="Ma J."/>
        </authorList>
    </citation>
    <scope>NUCLEOTIDE SEQUENCE [LARGE SCALE GENOMIC DNA]</scope>
    <source>
        <strain evidence="2">CGMCC 1.12376</strain>
    </source>
</reference>
<protein>
    <submittedName>
        <fullName evidence="1">Uncharacterized protein</fullName>
    </submittedName>
</protein>
<sequence>MKCKSCNGDSFVKVPDFDKQLTVCLSCGEVLSIKFVDLSLLKKYEQVN</sequence>
<organism evidence="1 2">
    <name type="scientific">Oceanobacillus luteolus</name>
    <dbReference type="NCBI Taxonomy" id="1274358"/>
    <lineage>
        <taxon>Bacteria</taxon>
        <taxon>Bacillati</taxon>
        <taxon>Bacillota</taxon>
        <taxon>Bacilli</taxon>
        <taxon>Bacillales</taxon>
        <taxon>Bacillaceae</taxon>
        <taxon>Oceanobacillus</taxon>
    </lineage>
</organism>
<proteinExistence type="predicted"/>
<keyword evidence="2" id="KW-1185">Reference proteome</keyword>